<dbReference type="FunFam" id="3.40.50.1980:FF:000001">
    <property type="entry name" value="Histidinol dehydrogenase"/>
    <property type="match status" value="1"/>
</dbReference>
<feature type="binding site" evidence="5 10">
    <location>
        <position position="418"/>
    </location>
    <ligand>
        <name>Zn(2+)</name>
        <dbReference type="ChEBI" id="CHEBI:29105"/>
    </ligand>
</feature>
<dbReference type="PIRSF" id="PIRSF000099">
    <property type="entry name" value="Histidinol_dh"/>
    <property type="match status" value="1"/>
</dbReference>
<dbReference type="PROSITE" id="PS00611">
    <property type="entry name" value="HISOL_DEHYDROGENASE"/>
    <property type="match status" value="1"/>
</dbReference>
<evidence type="ECO:0000256" key="9">
    <source>
        <dbReference type="PIRSR" id="PIRSR000099-3"/>
    </source>
</evidence>
<feature type="binding site" evidence="5 9">
    <location>
        <position position="326"/>
    </location>
    <ligand>
        <name>substrate</name>
    </ligand>
</feature>
<dbReference type="EMBL" id="LT840185">
    <property type="protein sequence ID" value="SMF61083.1"/>
    <property type="molecule type" value="Genomic_DNA"/>
</dbReference>
<dbReference type="Proteomes" id="UP000192934">
    <property type="component" value="Chromosome I"/>
</dbReference>
<evidence type="ECO:0000313" key="12">
    <source>
        <dbReference type="EMBL" id="SMF61083.1"/>
    </source>
</evidence>
<evidence type="ECO:0000256" key="3">
    <source>
        <dbReference type="ARBA" id="ARBA00022833"/>
    </source>
</evidence>
<feature type="binding site" evidence="5 10">
    <location>
        <position position="261"/>
    </location>
    <ligand>
        <name>Zn(2+)</name>
        <dbReference type="ChEBI" id="CHEBI:29105"/>
    </ligand>
</feature>
<evidence type="ECO:0000256" key="1">
    <source>
        <dbReference type="ARBA" id="ARBA00010178"/>
    </source>
</evidence>
<feature type="binding site" evidence="5 8">
    <location>
        <position position="210"/>
    </location>
    <ligand>
        <name>NAD(+)</name>
        <dbReference type="ChEBI" id="CHEBI:57540"/>
    </ligand>
</feature>
<dbReference type="GO" id="GO:0008270">
    <property type="term" value="F:zinc ion binding"/>
    <property type="evidence" value="ECO:0007669"/>
    <property type="project" value="UniProtKB-UniRule"/>
</dbReference>
<dbReference type="SUPFAM" id="SSF53720">
    <property type="entry name" value="ALDH-like"/>
    <property type="match status" value="1"/>
</dbReference>
<feature type="binding site" evidence="5 9">
    <location>
        <position position="359"/>
    </location>
    <ligand>
        <name>substrate</name>
    </ligand>
</feature>
<feature type="binding site" evidence="5 10">
    <location>
        <position position="359"/>
    </location>
    <ligand>
        <name>Zn(2+)</name>
        <dbReference type="ChEBI" id="CHEBI:29105"/>
    </ligand>
</feature>
<dbReference type="CDD" id="cd06572">
    <property type="entry name" value="Histidinol_dh"/>
    <property type="match status" value="1"/>
</dbReference>
<feature type="binding site" evidence="5 10">
    <location>
        <position position="258"/>
    </location>
    <ligand>
        <name>Zn(2+)</name>
        <dbReference type="ChEBI" id="CHEBI:29105"/>
    </ligand>
</feature>
<dbReference type="GO" id="GO:0005737">
    <property type="term" value="C:cytoplasm"/>
    <property type="evidence" value="ECO:0007669"/>
    <property type="project" value="TreeGrafter"/>
</dbReference>
<dbReference type="Gene3D" id="3.40.50.1980">
    <property type="entry name" value="Nitrogenase molybdenum iron protein domain"/>
    <property type="match status" value="2"/>
</dbReference>
<dbReference type="Pfam" id="PF00815">
    <property type="entry name" value="Histidinol_dh"/>
    <property type="match status" value="1"/>
</dbReference>
<accession>A0A1X7FYF1</accession>
<evidence type="ECO:0000256" key="11">
    <source>
        <dbReference type="RuleBase" id="RU004175"/>
    </source>
</evidence>
<keyword evidence="13" id="KW-1185">Reference proteome</keyword>
<proteinExistence type="inferred from homology"/>
<dbReference type="GO" id="GO:0051287">
    <property type="term" value="F:NAD binding"/>
    <property type="evidence" value="ECO:0007669"/>
    <property type="project" value="InterPro"/>
</dbReference>
<dbReference type="GO" id="GO:0004399">
    <property type="term" value="F:histidinol dehydrogenase activity"/>
    <property type="evidence" value="ECO:0007669"/>
    <property type="project" value="UniProtKB-UniRule"/>
</dbReference>
<feature type="binding site" evidence="5 9">
    <location>
        <position position="418"/>
    </location>
    <ligand>
        <name>substrate</name>
    </ligand>
</feature>
<keyword evidence="4 5" id="KW-0560">Oxidoreductase</keyword>
<evidence type="ECO:0000313" key="13">
    <source>
        <dbReference type="Proteomes" id="UP000192934"/>
    </source>
</evidence>
<dbReference type="InterPro" id="IPR022695">
    <property type="entry name" value="Histidinol_DH_monofunct"/>
</dbReference>
<dbReference type="AlphaFoldDB" id="A0A1X7FYF1"/>
<evidence type="ECO:0000256" key="6">
    <source>
        <dbReference type="PIRNR" id="PIRNR000099"/>
    </source>
</evidence>
<keyword evidence="5 8" id="KW-0520">NAD</keyword>
<evidence type="ECO:0000256" key="8">
    <source>
        <dbReference type="PIRSR" id="PIRSR000099-2"/>
    </source>
</evidence>
<dbReference type="PANTHER" id="PTHR21256:SF2">
    <property type="entry name" value="HISTIDINE BIOSYNTHESIS TRIFUNCTIONAL PROTEIN"/>
    <property type="match status" value="1"/>
</dbReference>
<dbReference type="InterPro" id="IPR012131">
    <property type="entry name" value="Hstdl_DH"/>
</dbReference>
<dbReference type="PRINTS" id="PR00083">
    <property type="entry name" value="HOLDHDRGNASE"/>
</dbReference>
<comment type="cofactor">
    <cofactor evidence="5 10">
        <name>Zn(2+)</name>
        <dbReference type="ChEBI" id="CHEBI:29105"/>
    </cofactor>
    <text evidence="5 10">Binds 1 zinc ion per subunit.</text>
</comment>
<comment type="pathway">
    <text evidence="5">Amino-acid biosynthesis; L-histidine biosynthesis; L-histidine from 5-phospho-alpha-D-ribose 1-diphosphate: step 9/9.</text>
</comment>
<gene>
    <name evidence="5" type="primary">hisD</name>
    <name evidence="12" type="ORF">SAMN06295910_0114</name>
</gene>
<dbReference type="STRING" id="941907.SAMN06295910_0114"/>
<dbReference type="NCBIfam" id="TIGR00069">
    <property type="entry name" value="hisD"/>
    <property type="match status" value="1"/>
</dbReference>
<feature type="active site" description="Proton acceptor" evidence="5 7">
    <location>
        <position position="326"/>
    </location>
</feature>
<sequence>MKILDWERLDAADRAAALVRPAQRSKAGLRDAVRSIVEDVRDGGWDALAEIAIRIDETPPQRLAVGPAAEAARRELADKDQAAIALAARNIAAFHDACRPRDVTVETMPGLNVAKVWRPIERIGLYIPGGATPLFSTLLMLALPARAAGVPELVVVAPPATGGLDPAIALAAEYCGIDAIWTVGGAQAIAALAFGAGDIPRVDKICGPGNAWVAAAKALVASMAGGPAIDLPAGPSELLVIADAGADPATIAADLLSQAEHDAAAQVLLATDSADVAARVAAELERQLPLLPRVETARSALRNGRILLTRDLDEAVTIANLYAPEHLALAVADPAPLLERVRNAGAVFVGRHAAETFGDYLAGSSHVLPTDGAARAWSGISVHSFLKAITVQSIDAAAAAAIAAPAAALARLEGLEAHARAAEARAEQVAA</sequence>
<feature type="binding site" evidence="5 9">
    <location>
        <position position="261"/>
    </location>
    <ligand>
        <name>substrate</name>
    </ligand>
</feature>
<keyword evidence="2 5" id="KW-0479">Metal-binding</keyword>
<keyword evidence="5" id="KW-0368">Histidine biosynthesis</keyword>
<dbReference type="PANTHER" id="PTHR21256">
    <property type="entry name" value="HISTIDINOL DEHYDROGENASE HDH"/>
    <property type="match status" value="1"/>
</dbReference>
<name>A0A1X7FYF1_9SPHN</name>
<dbReference type="Gene3D" id="1.20.5.1300">
    <property type="match status" value="1"/>
</dbReference>
<dbReference type="GO" id="GO:0000105">
    <property type="term" value="P:L-histidine biosynthetic process"/>
    <property type="evidence" value="ECO:0007669"/>
    <property type="project" value="UniProtKB-UniRule"/>
</dbReference>
<feature type="active site" description="Proton acceptor" evidence="5 7">
    <location>
        <position position="325"/>
    </location>
</feature>
<protein>
    <recommendedName>
        <fullName evidence="5">Histidinol dehydrogenase</fullName>
        <shortName evidence="5">HDH</shortName>
        <ecNumber evidence="5">1.1.1.23</ecNumber>
    </recommendedName>
</protein>
<reference evidence="13" key="1">
    <citation type="submission" date="2017-04" db="EMBL/GenBank/DDBJ databases">
        <authorList>
            <person name="Varghese N."/>
            <person name="Submissions S."/>
        </authorList>
    </citation>
    <scope>NUCLEOTIDE SEQUENCE [LARGE SCALE GENOMIC DNA]</scope>
    <source>
        <strain evidence="13">Dd16</strain>
    </source>
</reference>
<evidence type="ECO:0000256" key="2">
    <source>
        <dbReference type="ARBA" id="ARBA00022723"/>
    </source>
</evidence>
<dbReference type="OrthoDB" id="9805269at2"/>
<dbReference type="UniPathway" id="UPA00031">
    <property type="reaction ID" value="UER00014"/>
</dbReference>
<organism evidence="12 13">
    <name type="scientific">Allosphingosinicella indica</name>
    <dbReference type="NCBI Taxonomy" id="941907"/>
    <lineage>
        <taxon>Bacteria</taxon>
        <taxon>Pseudomonadati</taxon>
        <taxon>Pseudomonadota</taxon>
        <taxon>Alphaproteobacteria</taxon>
        <taxon>Sphingomonadales</taxon>
        <taxon>Sphingomonadaceae</taxon>
        <taxon>Allosphingosinicella</taxon>
    </lineage>
</organism>
<feature type="binding site" evidence="5 9">
    <location>
        <position position="258"/>
    </location>
    <ligand>
        <name>substrate</name>
    </ligand>
</feature>
<keyword evidence="3 5" id="KW-0862">Zinc</keyword>
<evidence type="ECO:0000256" key="4">
    <source>
        <dbReference type="ARBA" id="ARBA00023002"/>
    </source>
</evidence>
<evidence type="ECO:0000256" key="5">
    <source>
        <dbReference type="HAMAP-Rule" id="MF_01024"/>
    </source>
</evidence>
<dbReference type="HAMAP" id="MF_01024">
    <property type="entry name" value="HisD"/>
    <property type="match status" value="1"/>
</dbReference>
<evidence type="ECO:0000256" key="7">
    <source>
        <dbReference type="PIRSR" id="PIRSR000099-1"/>
    </source>
</evidence>
<feature type="binding site" evidence="5 8">
    <location>
        <position position="126"/>
    </location>
    <ligand>
        <name>NAD(+)</name>
        <dbReference type="ChEBI" id="CHEBI:57540"/>
    </ligand>
</feature>
<evidence type="ECO:0000256" key="10">
    <source>
        <dbReference type="PIRSR" id="PIRSR000099-4"/>
    </source>
</evidence>
<dbReference type="InterPro" id="IPR001692">
    <property type="entry name" value="Histidinol_DH_CS"/>
</dbReference>
<feature type="binding site" evidence="5 9">
    <location>
        <position position="413"/>
    </location>
    <ligand>
        <name>substrate</name>
    </ligand>
</feature>
<feature type="binding site" evidence="5 9">
    <location>
        <position position="236"/>
    </location>
    <ligand>
        <name>substrate</name>
    </ligand>
</feature>
<comment type="catalytic activity">
    <reaction evidence="5">
        <text>L-histidinol + 2 NAD(+) + H2O = L-histidine + 2 NADH + 3 H(+)</text>
        <dbReference type="Rhea" id="RHEA:20641"/>
        <dbReference type="ChEBI" id="CHEBI:15377"/>
        <dbReference type="ChEBI" id="CHEBI:15378"/>
        <dbReference type="ChEBI" id="CHEBI:57540"/>
        <dbReference type="ChEBI" id="CHEBI:57595"/>
        <dbReference type="ChEBI" id="CHEBI:57699"/>
        <dbReference type="ChEBI" id="CHEBI:57945"/>
        <dbReference type="EC" id="1.1.1.23"/>
    </reaction>
</comment>
<keyword evidence="5" id="KW-0028">Amino-acid biosynthesis</keyword>
<dbReference type="RefSeq" id="WP_085217033.1">
    <property type="nucleotide sequence ID" value="NZ_LT840185.1"/>
</dbReference>
<comment type="similarity">
    <text evidence="1 5 6 11">Belongs to the histidinol dehydrogenase family.</text>
</comment>
<feature type="binding site" evidence="5 8">
    <location>
        <position position="187"/>
    </location>
    <ligand>
        <name>NAD(+)</name>
        <dbReference type="ChEBI" id="CHEBI:57540"/>
    </ligand>
</feature>
<dbReference type="InterPro" id="IPR016161">
    <property type="entry name" value="Ald_DH/histidinol_DH"/>
</dbReference>
<dbReference type="EC" id="1.1.1.23" evidence="5"/>
<comment type="function">
    <text evidence="5">Catalyzes the sequential NAD-dependent oxidations of L-histidinol to L-histidinaldehyde and then to L-histidine.</text>
</comment>